<feature type="region of interest" description="Disordered" evidence="2">
    <location>
        <begin position="105"/>
        <end position="128"/>
    </location>
</feature>
<accession>A0AAD8WIF2</accession>
<proteinExistence type="inferred from homology"/>
<dbReference type="AlphaFoldDB" id="A0AAD8WIF2"/>
<dbReference type="PANTHER" id="PTHR33732:SF9">
    <property type="entry name" value="REF_SRPP-LIKE PROTEIN OS05G0151300_LOC_OS05G05940"/>
    <property type="match status" value="1"/>
</dbReference>
<sequence length="223" mass="24317">MVSAPPCHELLVRLGGINPPARPVPPRFTPKYSRIGRNLRLGPILKLPKTEEITKWGHEVATTGRRGLAPAARPHLGPPDLPFRLLKASVAPLRATIRKTFRDAAAESHLGDSGDRLRHPARRGDSSPGGLFIAMIASGEEEVTVERTPEEEEARLRYLEFVQQAAAQAVVLAAAAYAYAKQDAGPLRPGVDHVEGTVKAVVGPIYDRYHAVPLDLLKFLDRN</sequence>
<keyword evidence="4" id="KW-1185">Reference proteome</keyword>
<dbReference type="Pfam" id="PF05755">
    <property type="entry name" value="REF"/>
    <property type="match status" value="1"/>
</dbReference>
<evidence type="ECO:0000313" key="4">
    <source>
        <dbReference type="Proteomes" id="UP001231189"/>
    </source>
</evidence>
<comment type="caution">
    <text evidence="3">The sequence shown here is derived from an EMBL/GenBank/DDBJ whole genome shotgun (WGS) entry which is preliminary data.</text>
</comment>
<evidence type="ECO:0000256" key="2">
    <source>
        <dbReference type="SAM" id="MobiDB-lite"/>
    </source>
</evidence>
<dbReference type="Proteomes" id="UP001231189">
    <property type="component" value="Unassembled WGS sequence"/>
</dbReference>
<protein>
    <submittedName>
        <fullName evidence="3">Uncharacterized protein</fullName>
    </submittedName>
</protein>
<dbReference type="EMBL" id="JAUUTY010000003">
    <property type="protein sequence ID" value="KAK1663579.1"/>
    <property type="molecule type" value="Genomic_DNA"/>
</dbReference>
<feature type="compositionally biased region" description="Basic and acidic residues" evidence="2">
    <location>
        <begin position="105"/>
        <end position="125"/>
    </location>
</feature>
<dbReference type="PANTHER" id="PTHR33732">
    <property type="entry name" value="REF/SRPP-LIKE PROTEIN OS05G0151300/LOC_OS05G05940"/>
    <property type="match status" value="1"/>
</dbReference>
<organism evidence="3 4">
    <name type="scientific">Lolium multiflorum</name>
    <name type="common">Italian ryegrass</name>
    <name type="synonym">Lolium perenne subsp. multiflorum</name>
    <dbReference type="NCBI Taxonomy" id="4521"/>
    <lineage>
        <taxon>Eukaryota</taxon>
        <taxon>Viridiplantae</taxon>
        <taxon>Streptophyta</taxon>
        <taxon>Embryophyta</taxon>
        <taxon>Tracheophyta</taxon>
        <taxon>Spermatophyta</taxon>
        <taxon>Magnoliopsida</taxon>
        <taxon>Liliopsida</taxon>
        <taxon>Poales</taxon>
        <taxon>Poaceae</taxon>
        <taxon>BOP clade</taxon>
        <taxon>Pooideae</taxon>
        <taxon>Poodae</taxon>
        <taxon>Poeae</taxon>
        <taxon>Poeae Chloroplast Group 2 (Poeae type)</taxon>
        <taxon>Loliodinae</taxon>
        <taxon>Loliinae</taxon>
        <taxon>Lolium</taxon>
    </lineage>
</organism>
<evidence type="ECO:0000256" key="1">
    <source>
        <dbReference type="ARBA" id="ARBA00009737"/>
    </source>
</evidence>
<name>A0AAD8WIF2_LOLMU</name>
<reference evidence="3" key="1">
    <citation type="submission" date="2023-07" db="EMBL/GenBank/DDBJ databases">
        <title>A chromosome-level genome assembly of Lolium multiflorum.</title>
        <authorList>
            <person name="Chen Y."/>
            <person name="Copetti D."/>
            <person name="Kolliker R."/>
            <person name="Studer B."/>
        </authorList>
    </citation>
    <scope>NUCLEOTIDE SEQUENCE</scope>
    <source>
        <strain evidence="3">02402/16</strain>
        <tissue evidence="3">Leaf</tissue>
    </source>
</reference>
<gene>
    <name evidence="3" type="ORF">QYE76_051738</name>
</gene>
<comment type="similarity">
    <text evidence="1">Belongs to the REF/SRPP family.</text>
</comment>
<dbReference type="InterPro" id="IPR008802">
    <property type="entry name" value="REF"/>
</dbReference>
<evidence type="ECO:0000313" key="3">
    <source>
        <dbReference type="EMBL" id="KAK1663579.1"/>
    </source>
</evidence>